<organism evidence="1 2">
    <name type="scientific">Hyphodiscus hymeniophilus</name>
    <dbReference type="NCBI Taxonomy" id="353542"/>
    <lineage>
        <taxon>Eukaryota</taxon>
        <taxon>Fungi</taxon>
        <taxon>Dikarya</taxon>
        <taxon>Ascomycota</taxon>
        <taxon>Pezizomycotina</taxon>
        <taxon>Leotiomycetes</taxon>
        <taxon>Helotiales</taxon>
        <taxon>Hyphodiscaceae</taxon>
        <taxon>Hyphodiscus</taxon>
    </lineage>
</organism>
<dbReference type="InterPro" id="IPR011009">
    <property type="entry name" value="Kinase-like_dom_sf"/>
</dbReference>
<accession>A0A9P6VDG8</accession>
<reference evidence="1" key="1">
    <citation type="submission" date="2019-07" db="EMBL/GenBank/DDBJ databases">
        <title>Hyphodiscus hymeniophilus genome sequencing and assembly.</title>
        <authorList>
            <person name="Kramer G."/>
            <person name="Nodwell J."/>
        </authorList>
    </citation>
    <scope>NUCLEOTIDE SEQUENCE</scope>
    <source>
        <strain evidence="1">ATCC 34498</strain>
    </source>
</reference>
<dbReference type="SUPFAM" id="SSF56112">
    <property type="entry name" value="Protein kinase-like (PK-like)"/>
    <property type="match status" value="1"/>
</dbReference>
<dbReference type="OrthoDB" id="3645574at2759"/>
<dbReference type="AlphaFoldDB" id="A0A9P6VDG8"/>
<evidence type="ECO:0000313" key="2">
    <source>
        <dbReference type="Proteomes" id="UP000785200"/>
    </source>
</evidence>
<gene>
    <name evidence="1" type="ORF">D0Z07_9191</name>
</gene>
<dbReference type="Proteomes" id="UP000785200">
    <property type="component" value="Unassembled WGS sequence"/>
</dbReference>
<protein>
    <recommendedName>
        <fullName evidence="3">Aminoglycoside phosphotransferase domain-containing protein</fullName>
    </recommendedName>
</protein>
<comment type="caution">
    <text evidence="1">The sequence shown here is derived from an EMBL/GenBank/DDBJ whole genome shotgun (WGS) entry which is preliminary data.</text>
</comment>
<keyword evidence="2" id="KW-1185">Reference proteome</keyword>
<evidence type="ECO:0000313" key="1">
    <source>
        <dbReference type="EMBL" id="KAG0645020.1"/>
    </source>
</evidence>
<dbReference type="EMBL" id="VNKQ01000020">
    <property type="protein sequence ID" value="KAG0645020.1"/>
    <property type="molecule type" value="Genomic_DNA"/>
</dbReference>
<evidence type="ECO:0008006" key="3">
    <source>
        <dbReference type="Google" id="ProtNLM"/>
    </source>
</evidence>
<name>A0A9P6VDG8_9HELO</name>
<sequence length="199" mass="23474">MRGLLPHFTSRDLWCGPFVFNLTDLHGSNIFVDCDWHIKYIVDLEWACSLPIEMLTPPYWITSRAVDELEDDELQTFEKAYQDFTDIFEKEEKSFPPTYGSATYRTDIMRRGWKIGNFWYFHALKSPKGLFNLFRQYVQPIFESRRDNFTPHLDEFAQMVSPYWASDALVPKLRTKRSKSKSCENCLRRVGQSNNKSSA</sequence>
<proteinExistence type="predicted"/>